<evidence type="ECO:0000313" key="4">
    <source>
        <dbReference type="EMBL" id="SET65198.1"/>
    </source>
</evidence>
<evidence type="ECO:0000313" key="6">
    <source>
        <dbReference type="Proteomes" id="UP000321514"/>
    </source>
</evidence>
<dbReference type="Proteomes" id="UP000321514">
    <property type="component" value="Unassembled WGS sequence"/>
</dbReference>
<evidence type="ECO:0000256" key="1">
    <source>
        <dbReference type="SAM" id="MobiDB-lite"/>
    </source>
</evidence>
<organism evidence="3 6">
    <name type="scientific">Myxococcus fulvus</name>
    <dbReference type="NCBI Taxonomy" id="33"/>
    <lineage>
        <taxon>Bacteria</taxon>
        <taxon>Pseudomonadati</taxon>
        <taxon>Myxococcota</taxon>
        <taxon>Myxococcia</taxon>
        <taxon>Myxococcales</taxon>
        <taxon>Cystobacterineae</taxon>
        <taxon>Myxococcaceae</taxon>
        <taxon>Myxococcus</taxon>
    </lineage>
</organism>
<evidence type="ECO:0000256" key="2">
    <source>
        <dbReference type="SAM" id="SignalP"/>
    </source>
</evidence>
<evidence type="ECO:0000313" key="3">
    <source>
        <dbReference type="EMBL" id="GEN05858.1"/>
    </source>
</evidence>
<feature type="region of interest" description="Disordered" evidence="1">
    <location>
        <begin position="27"/>
        <end position="48"/>
    </location>
</feature>
<evidence type="ECO:0000313" key="5">
    <source>
        <dbReference type="Proteomes" id="UP000183760"/>
    </source>
</evidence>
<proteinExistence type="predicted"/>
<dbReference type="PROSITE" id="PS51257">
    <property type="entry name" value="PROKAR_LIPOPROTEIN"/>
    <property type="match status" value="1"/>
</dbReference>
<accession>A0A511SXH6</accession>
<dbReference type="EMBL" id="BJXR01000013">
    <property type="protein sequence ID" value="GEN05858.1"/>
    <property type="molecule type" value="Genomic_DNA"/>
</dbReference>
<dbReference type="PANTHER" id="PTHR34853:SF1">
    <property type="entry name" value="LIPASE 5"/>
    <property type="match status" value="1"/>
</dbReference>
<dbReference type="SUPFAM" id="SSF53474">
    <property type="entry name" value="alpha/beta-Hydrolases"/>
    <property type="match status" value="1"/>
</dbReference>
<dbReference type="STRING" id="1334629.MFUL124B02_36315"/>
<dbReference type="PIRSF" id="PIRSF029171">
    <property type="entry name" value="Esterase_LipA"/>
    <property type="match status" value="1"/>
</dbReference>
<dbReference type="PANTHER" id="PTHR34853">
    <property type="match status" value="1"/>
</dbReference>
<name>A0A511SXH6_MYXFU</name>
<dbReference type="InterPro" id="IPR005152">
    <property type="entry name" value="Lipase_secreted"/>
</dbReference>
<reference evidence="3 6" key="2">
    <citation type="submission" date="2019-07" db="EMBL/GenBank/DDBJ databases">
        <title>Whole genome shotgun sequence of Myxococcus fulvus NBRC 100333.</title>
        <authorList>
            <person name="Hosoyama A."/>
            <person name="Uohara A."/>
            <person name="Ohji S."/>
            <person name="Ichikawa N."/>
        </authorList>
    </citation>
    <scope>NUCLEOTIDE SEQUENCE [LARGE SCALE GENOMIC DNA]</scope>
    <source>
        <strain evidence="3 6">NBRC 100333</strain>
    </source>
</reference>
<dbReference type="EMBL" id="FOIB01000002">
    <property type="protein sequence ID" value="SET65198.1"/>
    <property type="molecule type" value="Genomic_DNA"/>
</dbReference>
<dbReference type="InterPro" id="IPR029058">
    <property type="entry name" value="AB_hydrolase_fold"/>
</dbReference>
<dbReference type="Proteomes" id="UP000183760">
    <property type="component" value="Unassembled WGS sequence"/>
</dbReference>
<keyword evidence="2" id="KW-0732">Signal</keyword>
<feature type="signal peptide" evidence="2">
    <location>
        <begin position="1"/>
        <end position="20"/>
    </location>
</feature>
<dbReference type="OrthoDB" id="9955at2"/>
<feature type="chain" id="PRO_5022834311" evidence="2">
    <location>
        <begin position="21"/>
        <end position="424"/>
    </location>
</feature>
<dbReference type="AlphaFoldDB" id="A0A511SXH6"/>
<gene>
    <name evidence="3" type="ORF">MFU01_08950</name>
    <name evidence="4" type="ORF">SAMN05443572_1021021</name>
</gene>
<keyword evidence="5" id="KW-1185">Reference proteome</keyword>
<dbReference type="Pfam" id="PF03583">
    <property type="entry name" value="LIP"/>
    <property type="match status" value="1"/>
</dbReference>
<protein>
    <submittedName>
        <fullName evidence="3 4">Lipase</fullName>
    </submittedName>
</protein>
<dbReference type="GO" id="GO:0016042">
    <property type="term" value="P:lipid catabolic process"/>
    <property type="evidence" value="ECO:0007669"/>
    <property type="project" value="InterPro"/>
</dbReference>
<comment type="caution">
    <text evidence="3">The sequence shown here is derived from an EMBL/GenBank/DDBJ whole genome shotgun (WGS) entry which is preliminary data.</text>
</comment>
<reference evidence="4 5" key="1">
    <citation type="submission" date="2016-10" db="EMBL/GenBank/DDBJ databases">
        <authorList>
            <person name="Varghese N."/>
            <person name="Submissions S."/>
        </authorList>
    </citation>
    <scope>NUCLEOTIDE SEQUENCE [LARGE SCALE GENOMIC DNA]</scope>
    <source>
        <strain evidence="4 5">DSM 16525</strain>
    </source>
</reference>
<dbReference type="Gene3D" id="3.40.50.1820">
    <property type="entry name" value="alpha/beta hydrolase"/>
    <property type="match status" value="2"/>
</dbReference>
<dbReference type="GO" id="GO:0004806">
    <property type="term" value="F:triacylglycerol lipase activity"/>
    <property type="evidence" value="ECO:0007669"/>
    <property type="project" value="InterPro"/>
</dbReference>
<sequence length="424" mass="45230">MPVSRRCVASLVSLSVLVFACNRGPPQPQQDELPPFYRTPDSLPTSSQGDVLRHEPLTGLAALEQAGSNVRVLYRSDAVKGDRPIAVSGIIALPKGEPPEGGWPVIAWAHGTVGVADKCAPSRDVLGASAHWYNQAPQRLLNYFLGEMKWAVVMTDYEGLGTEGRHPYLLGRSQARGVLDSVLAAHKLYPGKLSKKYAVVGHSQGGQAALFSAAEAPERLRGKDLELVGALAYAPASAMHLTFPLAVQVTEASPDAAFIPLFLAGAEGGDPDGVKLEQLLKPQALRLYADVDTKCRTELSLTDSWGSFIPKGNVMSETANWPPLLAQLRAMHPGYLSIGVPVRLVQGRLDARVNPAQTWVVRNELIARQASVEYVGCPVADHFGVLGDDIPGTVAWLTQRFGGSAPPDVLSSCQVLTALSSATP</sequence>